<evidence type="ECO:0000313" key="7">
    <source>
        <dbReference type="EMBL" id="CAB3236688.1"/>
    </source>
</evidence>
<dbReference type="OrthoDB" id="10253041at2759"/>
<feature type="region of interest" description="Disordered" evidence="5">
    <location>
        <begin position="662"/>
        <end position="706"/>
    </location>
</feature>
<dbReference type="Gene3D" id="2.60.40.3120">
    <property type="match status" value="1"/>
</dbReference>
<accession>A0A8S0ZWP2</accession>
<dbReference type="SUPFAM" id="SSF53187">
    <property type="entry name" value="Zn-dependent exopeptidases"/>
    <property type="match status" value="2"/>
</dbReference>
<evidence type="ECO:0000256" key="2">
    <source>
        <dbReference type="ARBA" id="ARBA00005988"/>
    </source>
</evidence>
<dbReference type="Gene3D" id="3.40.630.10">
    <property type="entry name" value="Zn peptidases"/>
    <property type="match status" value="2"/>
</dbReference>
<feature type="compositionally biased region" description="Low complexity" evidence="5">
    <location>
        <begin position="690"/>
        <end position="699"/>
    </location>
</feature>
<reference evidence="7 8" key="1">
    <citation type="submission" date="2020-04" db="EMBL/GenBank/DDBJ databases">
        <authorList>
            <person name="Wallbank WR R."/>
            <person name="Pardo Diaz C."/>
            <person name="Kozak K."/>
            <person name="Martin S."/>
            <person name="Jiggins C."/>
            <person name="Moest M."/>
            <person name="Warren A I."/>
            <person name="Byers J.R.P. K."/>
            <person name="Montejo-Kovacevich G."/>
            <person name="Yen C E."/>
        </authorList>
    </citation>
    <scope>NUCLEOTIDE SEQUENCE [LARGE SCALE GENOMIC DNA]</scope>
</reference>
<comment type="similarity">
    <text evidence="2 3">Belongs to the peptidase M14 family.</text>
</comment>
<sequence>MEQNLIIECGGFYFIHNFDSGNLGHVERVPTELIAPSVNSKGNATETPDYEFNLWTRPDCAGTEFENGNRTWFYFGVQSSEPNVQVRLNLINLNKQGKMYNQGMAPVTRTLPGKPQWERIRDRPIHTTDDNTFTLSFRYRTSENTKATTFFAFTYPFSFAELQIALNSIDLKMLPLPPAQSPDDIYYFRECLIYSLEGRRVDLLTITSHHGLTTEREERLKNLFPDNQERPHKFANKKIIFVSARVHPGETPSSFVFNGFLNLLLTQNDPIALQLRKLYVFKMIPFLNPDGVARGHYRTDTRGVNLNRVYLNPSLTLHPTVYASRSLIRYYHFGHEKEDMCEESKSFTSRSIQNICESSETIEPKKKKEVYASPYKNTEIMGRREKTAPKTTVTKSSTTIKPPSSCSDSVKKDTKPVSGEAAILAAQVCDMKLQEMESQASEVSSKSNDNTEESNTPSLLNDSMLRACLGSEVHLSTSEELNLQGSNPLRPLRDTLKNSISLLMESHSSVAGDGLLGANDVRQSKMKMGWCSECRQAVSKLEDAMPGITNMVPGYNIAMSRADTLTYHSIEEYREHQKQQLDEKERKEQEVINQGPPEEDTLFFCTNCFKKYILTPSNEEINFCETTSTTSVAVSAGEHGDVRAEPDAQSMFGGSTGDMILPTPPPKPKPVKPKSATIPRPERPTRKKNTTSTNPTHHTSLNKFPCTPKEPESGLYLYIDLHGHASKKGIFMYGNHFEDLESCVECMLLPRIMSLNNMHFHFSSCNFTERNMYLKDRRDGMSREGSGRVAVFKATGLVRSYTLECNYNTGRLVNVLPPTVREGPASALLNSAPPPPKYTPHIFEEVNPFQVGRSLGASILDLTGQHPNSRIPCSEHRNLSAVRDWLRAHTRTMRPQLTMSRLRPKTSSPSRVPLYARSKGKVTEERKENTYVGAKNDAERKRSPPVLAQRSGHDIMNMKYAKKNEPVKTTSRTKYLSENEPKPKSLTTKRRNILAIRKPNSSKTTVGGGVVKAKVSRRSVDDSESPRTSLVSTKLNKRNFSRSLRASSARVSSNRCRAMASSSSDDMVGGNWEDVAGGTILGSQSSGHHEALGAKRRPLPSSATSHLKKIRLKTGM</sequence>
<evidence type="ECO:0000259" key="6">
    <source>
        <dbReference type="PROSITE" id="PS52035"/>
    </source>
</evidence>
<dbReference type="InterPro" id="IPR050821">
    <property type="entry name" value="Cytosolic_carboxypeptidase"/>
</dbReference>
<dbReference type="EMBL" id="CADEBC010000488">
    <property type="protein sequence ID" value="CAB3236688.1"/>
    <property type="molecule type" value="Genomic_DNA"/>
</dbReference>
<evidence type="ECO:0000313" key="8">
    <source>
        <dbReference type="Proteomes" id="UP000494106"/>
    </source>
</evidence>
<dbReference type="PANTHER" id="PTHR12756:SF12">
    <property type="entry name" value="CYTOSOLIC CARBOXYPEPTIDASE-LIKE PROTEIN 5"/>
    <property type="match status" value="1"/>
</dbReference>
<evidence type="ECO:0000256" key="3">
    <source>
        <dbReference type="PROSITE-ProRule" id="PRU01379"/>
    </source>
</evidence>
<feature type="region of interest" description="Disordered" evidence="5">
    <location>
        <begin position="1083"/>
        <end position="1105"/>
    </location>
</feature>
<comment type="caution">
    <text evidence="7">The sequence shown here is derived from an EMBL/GenBank/DDBJ whole genome shotgun (WGS) entry which is preliminary data.</text>
</comment>
<name>A0A8S0ZWP2_ARCPL</name>
<evidence type="ECO:0000256" key="1">
    <source>
        <dbReference type="ARBA" id="ARBA00001947"/>
    </source>
</evidence>
<dbReference type="GO" id="GO:0004181">
    <property type="term" value="F:metallocarboxypeptidase activity"/>
    <property type="evidence" value="ECO:0007669"/>
    <property type="project" value="InterPro"/>
</dbReference>
<dbReference type="PROSITE" id="PS52035">
    <property type="entry name" value="PEPTIDASE_M14"/>
    <property type="match status" value="1"/>
</dbReference>
<dbReference type="GO" id="GO:0006508">
    <property type="term" value="P:proteolysis"/>
    <property type="evidence" value="ECO:0007669"/>
    <property type="project" value="InterPro"/>
</dbReference>
<feature type="compositionally biased region" description="Low complexity" evidence="5">
    <location>
        <begin position="389"/>
        <end position="405"/>
    </location>
</feature>
<gene>
    <name evidence="7" type="ORF">APLA_LOCUS6634</name>
</gene>
<dbReference type="InterPro" id="IPR000834">
    <property type="entry name" value="Peptidase_M14"/>
</dbReference>
<comment type="cofactor">
    <cofactor evidence="1">
        <name>Zn(2+)</name>
        <dbReference type="ChEBI" id="CHEBI:29105"/>
    </cofactor>
</comment>
<dbReference type="PANTHER" id="PTHR12756">
    <property type="entry name" value="CYTOSOLIC CARBOXYPEPTIDASE"/>
    <property type="match status" value="1"/>
</dbReference>
<dbReference type="Pfam" id="PF00246">
    <property type="entry name" value="Peptidase_M14"/>
    <property type="match status" value="1"/>
</dbReference>
<evidence type="ECO:0000256" key="5">
    <source>
        <dbReference type="SAM" id="MobiDB-lite"/>
    </source>
</evidence>
<organism evidence="7 8">
    <name type="scientific">Arctia plantaginis</name>
    <name type="common">Wood tiger moth</name>
    <name type="synonym">Phalaena plantaginis</name>
    <dbReference type="NCBI Taxonomy" id="874455"/>
    <lineage>
        <taxon>Eukaryota</taxon>
        <taxon>Metazoa</taxon>
        <taxon>Ecdysozoa</taxon>
        <taxon>Arthropoda</taxon>
        <taxon>Hexapoda</taxon>
        <taxon>Insecta</taxon>
        <taxon>Pterygota</taxon>
        <taxon>Neoptera</taxon>
        <taxon>Endopterygota</taxon>
        <taxon>Lepidoptera</taxon>
        <taxon>Glossata</taxon>
        <taxon>Ditrysia</taxon>
        <taxon>Noctuoidea</taxon>
        <taxon>Erebidae</taxon>
        <taxon>Arctiinae</taxon>
        <taxon>Arctia</taxon>
    </lineage>
</organism>
<feature type="region of interest" description="Disordered" evidence="5">
    <location>
        <begin position="436"/>
        <end position="459"/>
    </location>
</feature>
<evidence type="ECO:0000256" key="4">
    <source>
        <dbReference type="SAM" id="Coils"/>
    </source>
</evidence>
<proteinExistence type="inferred from homology"/>
<keyword evidence="4" id="KW-0175">Coiled coil</keyword>
<keyword evidence="8" id="KW-1185">Reference proteome</keyword>
<feature type="domain" description="Peptidase M14" evidence="6">
    <location>
        <begin position="155"/>
        <end position="507"/>
    </location>
</feature>
<dbReference type="AlphaFoldDB" id="A0A8S0ZWP2"/>
<dbReference type="Proteomes" id="UP000494106">
    <property type="component" value="Unassembled WGS sequence"/>
</dbReference>
<dbReference type="GO" id="GO:0008270">
    <property type="term" value="F:zinc ion binding"/>
    <property type="evidence" value="ECO:0007669"/>
    <property type="project" value="InterPro"/>
</dbReference>
<feature type="region of interest" description="Disordered" evidence="5">
    <location>
        <begin position="374"/>
        <end position="413"/>
    </location>
</feature>
<feature type="active site" description="Proton donor/acceptor" evidence="3">
    <location>
        <position position="480"/>
    </location>
</feature>
<protein>
    <recommendedName>
        <fullName evidence="6">Peptidase M14 domain-containing protein</fullName>
    </recommendedName>
</protein>
<feature type="coiled-coil region" evidence="4">
    <location>
        <begin position="567"/>
        <end position="594"/>
    </location>
</feature>
<feature type="region of interest" description="Disordered" evidence="5">
    <location>
        <begin position="965"/>
        <end position="986"/>
    </location>
</feature>